<evidence type="ECO:0000313" key="4">
    <source>
        <dbReference type="Proteomes" id="UP000657918"/>
    </source>
</evidence>
<reference evidence="2 4" key="1">
    <citation type="submission" date="2020-10" db="EMBL/GenBank/DDBJ databases">
        <title>Plant Genome Project.</title>
        <authorList>
            <person name="Zhang R.-G."/>
        </authorList>
    </citation>
    <scope>NUCLEOTIDE SEQUENCE [LARGE SCALE GENOMIC DNA]</scope>
    <source>
        <strain evidence="2">FAFU-HL-1</strain>
        <tissue evidence="2">Leaf</tissue>
    </source>
</reference>
<dbReference type="AlphaFoldDB" id="A0A835J2V0"/>
<feature type="signal peptide" evidence="1">
    <location>
        <begin position="1"/>
        <end position="17"/>
    </location>
</feature>
<keyword evidence="1" id="KW-0732">Signal</keyword>
<evidence type="ECO:0000256" key="1">
    <source>
        <dbReference type="SAM" id="SignalP"/>
    </source>
</evidence>
<keyword evidence="2" id="KW-0150">Chloroplast</keyword>
<dbReference type="OrthoDB" id="1792653at2759"/>
<dbReference type="Proteomes" id="UP000657918">
    <property type="component" value="Chromosome 16"/>
</dbReference>
<protein>
    <submittedName>
        <fullName evidence="2">Uncharacterized protein</fullName>
    </submittedName>
</protein>
<accession>A0A835J2V0</accession>
<proteinExistence type="predicted"/>
<gene>
    <name evidence="3" type="ORF">SADUNF_Sadunf16G0000800</name>
    <name evidence="2" type="ORF">SADUNF_SadunfPtG0005500</name>
</gene>
<evidence type="ECO:0000313" key="3">
    <source>
        <dbReference type="EMBL" id="KAF9664280.1"/>
    </source>
</evidence>
<feature type="chain" id="PRO_5036240250" evidence="1">
    <location>
        <begin position="18"/>
        <end position="72"/>
    </location>
</feature>
<comment type="caution">
    <text evidence="2">The sequence shown here is derived from an EMBL/GenBank/DDBJ whole genome shotgun (WGS) entry which is preliminary data.</text>
</comment>
<organism evidence="2 4">
    <name type="scientific">Salix dunnii</name>
    <dbReference type="NCBI Taxonomy" id="1413687"/>
    <lineage>
        <taxon>Eukaryota</taxon>
        <taxon>Viridiplantae</taxon>
        <taxon>Streptophyta</taxon>
        <taxon>Embryophyta</taxon>
        <taxon>Tracheophyta</taxon>
        <taxon>Spermatophyta</taxon>
        <taxon>Magnoliopsida</taxon>
        <taxon>eudicotyledons</taxon>
        <taxon>Gunneridae</taxon>
        <taxon>Pentapetalae</taxon>
        <taxon>rosids</taxon>
        <taxon>fabids</taxon>
        <taxon>Malpighiales</taxon>
        <taxon>Salicaceae</taxon>
        <taxon>Saliceae</taxon>
        <taxon>Salix</taxon>
    </lineage>
</organism>
<name>A0A835J2V0_9ROSI</name>
<sequence length="72" mass="8010">MVSGYAALLCGSLLSAALLEQSGLMKHGDHIGIGTQKKLGHLLLGPYSRFISILEQIRIWKNEFNKYNHRTA</sequence>
<geneLocation type="chloroplast" evidence="2"/>
<dbReference type="EMBL" id="JADGMS010000021">
    <property type="protein sequence ID" value="KAF9660704.1"/>
    <property type="molecule type" value="Genomic_DNA"/>
</dbReference>
<dbReference type="EMBL" id="JADGMS010000016">
    <property type="protein sequence ID" value="KAF9664280.1"/>
    <property type="molecule type" value="Genomic_DNA"/>
</dbReference>
<dbReference type="Proteomes" id="UP000657918">
    <property type="component" value="Chloroplast Pltd"/>
</dbReference>
<evidence type="ECO:0000313" key="2">
    <source>
        <dbReference type="EMBL" id="KAF9660704.1"/>
    </source>
</evidence>
<keyword evidence="4" id="KW-1185">Reference proteome</keyword>
<keyword evidence="2" id="KW-0934">Plastid</keyword>